<dbReference type="AlphaFoldDB" id="A0A5B2VAW2"/>
<evidence type="ECO:0000256" key="7">
    <source>
        <dbReference type="ARBA" id="ARBA00022679"/>
    </source>
</evidence>
<evidence type="ECO:0000256" key="1">
    <source>
        <dbReference type="ARBA" id="ARBA00005058"/>
    </source>
</evidence>
<reference evidence="11 12" key="2">
    <citation type="submission" date="2019-09" db="EMBL/GenBank/DDBJ databases">
        <authorList>
            <person name="Jin C."/>
        </authorList>
    </citation>
    <scope>NUCLEOTIDE SEQUENCE [LARGE SCALE GENOMIC DNA]</scope>
    <source>
        <strain evidence="11 12">BN140002</strain>
    </source>
</reference>
<dbReference type="Pfam" id="PF01048">
    <property type="entry name" value="PNP_UDP_1"/>
    <property type="match status" value="1"/>
</dbReference>
<evidence type="ECO:0000259" key="10">
    <source>
        <dbReference type="Pfam" id="PF01048"/>
    </source>
</evidence>
<dbReference type="InterPro" id="IPR011269">
    <property type="entry name" value="PUNP"/>
</dbReference>
<evidence type="ECO:0000256" key="8">
    <source>
        <dbReference type="ARBA" id="ARBA00031036"/>
    </source>
</evidence>
<evidence type="ECO:0000256" key="5">
    <source>
        <dbReference type="ARBA" id="ARBA00013834"/>
    </source>
</evidence>
<evidence type="ECO:0000313" key="11">
    <source>
        <dbReference type="EMBL" id="KAA2236134.1"/>
    </source>
</evidence>
<dbReference type="InterPro" id="IPR011268">
    <property type="entry name" value="Purine_phosphorylase"/>
</dbReference>
<gene>
    <name evidence="11" type="ORF">F0L46_15565</name>
</gene>
<dbReference type="PIRSF" id="PIRSF000477">
    <property type="entry name" value="PurNPase"/>
    <property type="match status" value="1"/>
</dbReference>
<dbReference type="UniPathway" id="UPA00606"/>
<comment type="pathway">
    <text evidence="1 9">Purine metabolism; purine nucleoside salvage.</text>
</comment>
<dbReference type="Proteomes" id="UP000323142">
    <property type="component" value="Unassembled WGS sequence"/>
</dbReference>
<dbReference type="NCBIfam" id="TIGR01697">
    <property type="entry name" value="PNPH-PUNA-XAPA"/>
    <property type="match status" value="1"/>
</dbReference>
<accession>A0A5B2VAW2</accession>
<organism evidence="11 12">
    <name type="scientific">Salinarimonas soli</name>
    <dbReference type="NCBI Taxonomy" id="1638099"/>
    <lineage>
        <taxon>Bacteria</taxon>
        <taxon>Pseudomonadati</taxon>
        <taxon>Pseudomonadota</taxon>
        <taxon>Alphaproteobacteria</taxon>
        <taxon>Hyphomicrobiales</taxon>
        <taxon>Salinarimonadaceae</taxon>
        <taxon>Salinarimonas</taxon>
    </lineage>
</organism>
<feature type="domain" description="Nucleoside phosphorylase" evidence="10">
    <location>
        <begin position="28"/>
        <end position="267"/>
    </location>
</feature>
<sequence length="275" mass="29378">MTFEEKAEEAARFVRERGFDGRFDCAMVLGTGLGRLVDDLEEVVSLPYAEIPHFPESGVSGHAGQLIAGRMDRKRILIFQGRAHYYETGDAAAMRVPIAFVKALGAPPLVLTNAAGSTKLDYRPGSLVSVTDHINFSGMSPLFKDTSDGRFVSLTNAYDERLRKKLKLAASVTGVTLHEGVYMWFAGPSFETPAEIRMARTLGADLVGMSTVPEVILARYYGLKVCAVSVVTNMAAGIGGASPSHGETKDVATGASAGLRRLIRGFVGGLDDTSA</sequence>
<dbReference type="GO" id="GO:0009116">
    <property type="term" value="P:nucleoside metabolic process"/>
    <property type="evidence" value="ECO:0007669"/>
    <property type="project" value="InterPro"/>
</dbReference>
<dbReference type="CDD" id="cd09009">
    <property type="entry name" value="PNP-EcPNPII_like"/>
    <property type="match status" value="1"/>
</dbReference>
<dbReference type="PANTHER" id="PTHR11904:SF9">
    <property type="entry name" value="PURINE NUCLEOSIDE PHOSPHORYLASE-RELATED"/>
    <property type="match status" value="1"/>
</dbReference>
<dbReference type="NCBIfam" id="TIGR01698">
    <property type="entry name" value="PUNP"/>
    <property type="match status" value="1"/>
</dbReference>
<dbReference type="OrthoDB" id="1523230at2"/>
<comment type="function">
    <text evidence="9">The purine nucleoside phosphorylases catalyze the phosphorolytic breakdown of the N-glycosidic bond in the beta-(deoxy)ribonucleoside molecules, with the formation of the corresponding free purine bases and pentose-1-phosphate.</text>
</comment>
<protein>
    <recommendedName>
        <fullName evidence="5 9">Purine nucleoside phosphorylase</fullName>
        <ecNumber evidence="4 9">2.4.2.1</ecNumber>
    </recommendedName>
    <alternativeName>
        <fullName evidence="8 9">Inosine-guanosine phosphorylase</fullName>
    </alternativeName>
</protein>
<name>A0A5B2VAW2_9HYPH</name>
<dbReference type="InterPro" id="IPR035994">
    <property type="entry name" value="Nucleoside_phosphorylase_sf"/>
</dbReference>
<dbReference type="SUPFAM" id="SSF53167">
    <property type="entry name" value="Purine and uridine phosphorylases"/>
    <property type="match status" value="1"/>
</dbReference>
<proteinExistence type="inferred from homology"/>
<evidence type="ECO:0000256" key="9">
    <source>
        <dbReference type="PIRNR" id="PIRNR000477"/>
    </source>
</evidence>
<dbReference type="GO" id="GO:0005737">
    <property type="term" value="C:cytoplasm"/>
    <property type="evidence" value="ECO:0007669"/>
    <property type="project" value="TreeGrafter"/>
</dbReference>
<comment type="subunit">
    <text evidence="3">Homotrimer.</text>
</comment>
<evidence type="ECO:0000256" key="4">
    <source>
        <dbReference type="ARBA" id="ARBA00011886"/>
    </source>
</evidence>
<evidence type="ECO:0000256" key="3">
    <source>
        <dbReference type="ARBA" id="ARBA00011233"/>
    </source>
</evidence>
<comment type="caution">
    <text evidence="11">The sequence shown here is derived from an EMBL/GenBank/DDBJ whole genome shotgun (WGS) entry which is preliminary data.</text>
</comment>
<evidence type="ECO:0000313" key="12">
    <source>
        <dbReference type="Proteomes" id="UP000323142"/>
    </source>
</evidence>
<evidence type="ECO:0000256" key="6">
    <source>
        <dbReference type="ARBA" id="ARBA00022676"/>
    </source>
</evidence>
<keyword evidence="12" id="KW-1185">Reference proteome</keyword>
<evidence type="ECO:0000256" key="2">
    <source>
        <dbReference type="ARBA" id="ARBA00006751"/>
    </source>
</evidence>
<dbReference type="InterPro" id="IPR000845">
    <property type="entry name" value="Nucleoside_phosphorylase_d"/>
</dbReference>
<dbReference type="GO" id="GO:0004731">
    <property type="term" value="F:purine-nucleoside phosphorylase activity"/>
    <property type="evidence" value="ECO:0007669"/>
    <property type="project" value="UniProtKB-EC"/>
</dbReference>
<dbReference type="EC" id="2.4.2.1" evidence="4 9"/>
<dbReference type="EMBL" id="VUOA01000028">
    <property type="protein sequence ID" value="KAA2236134.1"/>
    <property type="molecule type" value="Genomic_DNA"/>
</dbReference>
<keyword evidence="7 9" id="KW-0808">Transferase</keyword>
<keyword evidence="6 9" id="KW-0328">Glycosyltransferase</keyword>
<dbReference type="Gene3D" id="3.40.50.1580">
    <property type="entry name" value="Nucleoside phosphorylase domain"/>
    <property type="match status" value="1"/>
</dbReference>
<dbReference type="PANTHER" id="PTHR11904">
    <property type="entry name" value="METHYLTHIOADENOSINE/PURINE NUCLEOSIDE PHOSPHORYLASE"/>
    <property type="match status" value="1"/>
</dbReference>
<reference evidence="11 12" key="1">
    <citation type="submission" date="2019-09" db="EMBL/GenBank/DDBJ databases">
        <title>Salinarimonas rosea gen. nov., sp. nov., a new member of the a-2 subgroup of the Proteobacteria.</title>
        <authorList>
            <person name="Liu J."/>
        </authorList>
    </citation>
    <scope>NUCLEOTIDE SEQUENCE [LARGE SCALE GENOMIC DNA]</scope>
    <source>
        <strain evidence="11 12">BN140002</strain>
    </source>
</reference>
<dbReference type="NCBIfam" id="NF006054">
    <property type="entry name" value="PRK08202.1"/>
    <property type="match status" value="1"/>
</dbReference>
<dbReference type="RefSeq" id="WP_149819159.1">
    <property type="nucleotide sequence ID" value="NZ_VUOA01000028.1"/>
</dbReference>
<comment type="similarity">
    <text evidence="2 9">Belongs to the PNP/MTAP phosphorylase family.</text>
</comment>